<name>A0A841Q1B8_9BACL</name>
<keyword evidence="2" id="KW-1185">Reference proteome</keyword>
<gene>
    <name evidence="1" type="ORF">HNR44_001547</name>
</gene>
<evidence type="ECO:0000313" key="1">
    <source>
        <dbReference type="EMBL" id="MBB6449598.1"/>
    </source>
</evidence>
<accession>A0A841Q1B8</accession>
<proteinExistence type="predicted"/>
<reference evidence="1 2" key="1">
    <citation type="submission" date="2020-08" db="EMBL/GenBank/DDBJ databases">
        <title>Genomic Encyclopedia of Type Strains, Phase IV (KMG-IV): sequencing the most valuable type-strain genomes for metagenomic binning, comparative biology and taxonomic classification.</title>
        <authorList>
            <person name="Goeker M."/>
        </authorList>
    </citation>
    <scope>NUCLEOTIDE SEQUENCE [LARGE SCALE GENOMIC DNA]</scope>
    <source>
        <strain evidence="1 2">DSM 21769</strain>
    </source>
</reference>
<organism evidence="1 2">
    <name type="scientific">Geomicrobium halophilum</name>
    <dbReference type="NCBI Taxonomy" id="549000"/>
    <lineage>
        <taxon>Bacteria</taxon>
        <taxon>Bacillati</taxon>
        <taxon>Bacillota</taxon>
        <taxon>Bacilli</taxon>
        <taxon>Bacillales</taxon>
        <taxon>Geomicrobium</taxon>
    </lineage>
</organism>
<dbReference type="EMBL" id="JACHHJ010000001">
    <property type="protein sequence ID" value="MBB6449598.1"/>
    <property type="molecule type" value="Genomic_DNA"/>
</dbReference>
<protein>
    <submittedName>
        <fullName evidence="1">Uncharacterized protein</fullName>
    </submittedName>
</protein>
<dbReference type="AlphaFoldDB" id="A0A841Q1B8"/>
<evidence type="ECO:0000313" key="2">
    <source>
        <dbReference type="Proteomes" id="UP000568839"/>
    </source>
</evidence>
<dbReference type="RefSeq" id="WP_184403456.1">
    <property type="nucleotide sequence ID" value="NZ_JACHHJ010000001.1"/>
</dbReference>
<sequence>MNYHLYISYAQDDRNGALSWALTTYEGVKDNGIYIAPGSKRGDASRACYVGLTRALRRAAKQPGVVQLTVFMDRAVIDAVGFGLAGVEKPAHPELHEQAMRKFNRFDLYKLAAMSSDDDLQPVEVAVTDDAADELERLRTITGRIKLGYWQIAKPNKILR</sequence>
<dbReference type="Proteomes" id="UP000568839">
    <property type="component" value="Unassembled WGS sequence"/>
</dbReference>
<comment type="caution">
    <text evidence="1">The sequence shown here is derived from an EMBL/GenBank/DDBJ whole genome shotgun (WGS) entry which is preliminary data.</text>
</comment>